<sequence>MCYAGSIAAYGIVKCYRRGFGSSAANGYLSPRSFTSFSTSLCLSLFFAAMGT</sequence>
<dbReference type="EMBL" id="QGHA01000012">
    <property type="protein sequence ID" value="PWK72515.1"/>
    <property type="molecule type" value="Genomic_DNA"/>
</dbReference>
<protein>
    <submittedName>
        <fullName evidence="1">Uncharacterized protein</fullName>
    </submittedName>
</protein>
<comment type="caution">
    <text evidence="1">The sequence shown here is derived from an EMBL/GenBank/DDBJ whole genome shotgun (WGS) entry which is preliminary data.</text>
</comment>
<organism evidence="1 2">
    <name type="scientific">Mucilaginibacter oryzae</name>
    <dbReference type="NCBI Taxonomy" id="468058"/>
    <lineage>
        <taxon>Bacteria</taxon>
        <taxon>Pseudomonadati</taxon>
        <taxon>Bacteroidota</taxon>
        <taxon>Sphingobacteriia</taxon>
        <taxon>Sphingobacteriales</taxon>
        <taxon>Sphingobacteriaceae</taxon>
        <taxon>Mucilaginibacter</taxon>
    </lineage>
</organism>
<gene>
    <name evidence="1" type="ORF">LX99_04372</name>
</gene>
<accession>A0A316HH22</accession>
<name>A0A316HH22_9SPHI</name>
<reference evidence="1 2" key="1">
    <citation type="submission" date="2018-05" db="EMBL/GenBank/DDBJ databases">
        <title>Genomic Encyclopedia of Archaeal and Bacterial Type Strains, Phase II (KMG-II): from individual species to whole genera.</title>
        <authorList>
            <person name="Goeker M."/>
        </authorList>
    </citation>
    <scope>NUCLEOTIDE SEQUENCE [LARGE SCALE GENOMIC DNA]</scope>
    <source>
        <strain evidence="1 2">DSM 19975</strain>
    </source>
</reference>
<evidence type="ECO:0000313" key="1">
    <source>
        <dbReference type="EMBL" id="PWK72515.1"/>
    </source>
</evidence>
<dbReference type="Proteomes" id="UP000245678">
    <property type="component" value="Unassembled WGS sequence"/>
</dbReference>
<dbReference type="AlphaFoldDB" id="A0A316HH22"/>
<proteinExistence type="predicted"/>
<keyword evidence="2" id="KW-1185">Reference proteome</keyword>
<evidence type="ECO:0000313" key="2">
    <source>
        <dbReference type="Proteomes" id="UP000245678"/>
    </source>
</evidence>